<dbReference type="Proteomes" id="UP000236413">
    <property type="component" value="Unassembled WGS sequence"/>
</dbReference>
<sequence>MNVNDHFNGFPIDYFKIQPEDFIDTIGLKAENINTHLERSLQNYTLETLELDDNGFIGESLNEKFNFNSKDTTVINCAVGQGKTTAILRQLKEEYDNNSNSYFIIAVPLVSLINQYEKDLLDLGINPDDIFNYSVIGRQFLERNIYKSDSYPYSKILKRVHLVTVNTLLGNAGKDAIMQSDAKFEYIQTLTNNLKQPNKDVYITFDEIHEAISNFSKVGILHLFFWQDIVKKIIVLSATYNVASISVIKYFSLLTDNKIKILDSERIVKRAQSKLFLHYDNSDYFNNLSTLREVVEDTINSNRTLDIICYSRTLSDKIVSRESTIGSLLYEKYGEVKLCVSVKIEDIDSDDEEPTNRYDNSFCNVGTNFKSGVSIDKPNHTLIIILPPKSSRRTYKSNNGIFTEGINSVIQALARQRTVGKIHIILPNPIEMDYSSLRGMSEIQRERFEEAYNRIAIPVTAIRNRNNVSTPLNTIISFSEHKQLINDSYEKLAQRLLIPILDANRFNLDFPDKVEYTLEKAEKILTQNGFLGRDLACYVTYAAFTNQFYNARLARIYSTEGFNIDEIDPVLTRVYDEYMSNTQNSEKYISQKYSEIRNLLLNRTNNVFDSNQKRDIKEKIFTKLISKTELEHLKSESFKYLVSEYNGFQNYIDEESEELINKLKGYIDRFNSSLLLHEGTRYIKKYTDNQIFERDKPDILRIIKRIKEKNPAIALSKVKFFRGINETNAGEKMYKYLSENLYISLRTRPIINNIKKDFKKIIETINYQNL</sequence>
<dbReference type="EMBL" id="PPEG02000010">
    <property type="protein sequence ID" value="PWN58608.1"/>
    <property type="molecule type" value="Genomic_DNA"/>
</dbReference>
<proteinExistence type="predicted"/>
<dbReference type="InterPro" id="IPR027417">
    <property type="entry name" value="P-loop_NTPase"/>
</dbReference>
<dbReference type="GO" id="GO:0016787">
    <property type="term" value="F:hydrolase activity"/>
    <property type="evidence" value="ECO:0007669"/>
    <property type="project" value="InterPro"/>
</dbReference>
<dbReference type="AlphaFoldDB" id="A0A316WHK9"/>
<comment type="caution">
    <text evidence="2">The sequence shown here is derived from an EMBL/GenBank/DDBJ whole genome shotgun (WGS) entry which is preliminary data.</text>
</comment>
<feature type="domain" description="Helicase ATP-binding" evidence="1">
    <location>
        <begin position="64"/>
        <end position="258"/>
    </location>
</feature>
<organism evidence="2 3">
    <name type="scientific">Chryseobacterium viscerum</name>
    <dbReference type="NCBI Taxonomy" id="1037377"/>
    <lineage>
        <taxon>Bacteria</taxon>
        <taxon>Pseudomonadati</taxon>
        <taxon>Bacteroidota</taxon>
        <taxon>Flavobacteriia</taxon>
        <taxon>Flavobacteriales</taxon>
        <taxon>Weeksellaceae</taxon>
        <taxon>Chryseobacterium group</taxon>
        <taxon>Chryseobacterium</taxon>
    </lineage>
</organism>
<name>A0A316WHK9_9FLAO</name>
<evidence type="ECO:0000313" key="3">
    <source>
        <dbReference type="Proteomes" id="UP000236413"/>
    </source>
</evidence>
<accession>A0A316WHK9</accession>
<dbReference type="Pfam" id="PF04851">
    <property type="entry name" value="ResIII"/>
    <property type="match status" value="1"/>
</dbReference>
<evidence type="ECO:0000259" key="1">
    <source>
        <dbReference type="PROSITE" id="PS51192"/>
    </source>
</evidence>
<dbReference type="SUPFAM" id="SSF52540">
    <property type="entry name" value="P-loop containing nucleoside triphosphate hydrolases"/>
    <property type="match status" value="1"/>
</dbReference>
<dbReference type="GO" id="GO:0005524">
    <property type="term" value="F:ATP binding"/>
    <property type="evidence" value="ECO:0007669"/>
    <property type="project" value="InterPro"/>
</dbReference>
<gene>
    <name evidence="2" type="ORF">C1634_021340</name>
</gene>
<dbReference type="InterPro" id="IPR014001">
    <property type="entry name" value="Helicase_ATP-bd"/>
</dbReference>
<dbReference type="InterPro" id="IPR006935">
    <property type="entry name" value="Helicase/UvrB_N"/>
</dbReference>
<reference evidence="2 3" key="1">
    <citation type="submission" date="2018-04" db="EMBL/GenBank/DDBJ databases">
        <title>Chryseobacterium oncorhynchi 701B-08T from rainbow trout, and Chryseobacterium viscerum 687B-08T from diseased fish.</title>
        <authorList>
            <person name="Jeong J.-J."/>
            <person name="Lee Y.J."/>
            <person name="Pathiraja D."/>
            <person name="Park B."/>
            <person name="Choi I.-G."/>
            <person name="Kim K.D."/>
        </authorList>
    </citation>
    <scope>NUCLEOTIDE SEQUENCE [LARGE SCALE GENOMIC DNA]</scope>
    <source>
        <strain evidence="2 3">687B-08</strain>
    </source>
</reference>
<dbReference type="PROSITE" id="PS51192">
    <property type="entry name" value="HELICASE_ATP_BIND_1"/>
    <property type="match status" value="1"/>
</dbReference>
<evidence type="ECO:0000313" key="2">
    <source>
        <dbReference type="EMBL" id="PWN58608.1"/>
    </source>
</evidence>
<dbReference type="RefSeq" id="WP_103231353.1">
    <property type="nucleotide sequence ID" value="NZ_PPEG02000010.1"/>
</dbReference>
<protein>
    <recommendedName>
        <fullName evidence="1">Helicase ATP-binding domain-containing protein</fullName>
    </recommendedName>
</protein>
<dbReference type="GO" id="GO:0003677">
    <property type="term" value="F:DNA binding"/>
    <property type="evidence" value="ECO:0007669"/>
    <property type="project" value="InterPro"/>
</dbReference>